<dbReference type="Proteomes" id="UP000279029">
    <property type="component" value="Chromosome"/>
</dbReference>
<dbReference type="EMBL" id="LR130778">
    <property type="protein sequence ID" value="VDN49378.1"/>
    <property type="molecule type" value="Genomic_DNA"/>
</dbReference>
<dbReference type="AlphaFoldDB" id="A0A3P7PKB2"/>
<organism evidence="2 3">
    <name type="scientific">Petrocella atlantisensis</name>
    <dbReference type="NCBI Taxonomy" id="2173034"/>
    <lineage>
        <taxon>Bacteria</taxon>
        <taxon>Bacillati</taxon>
        <taxon>Bacillota</taxon>
        <taxon>Clostridia</taxon>
        <taxon>Lachnospirales</taxon>
        <taxon>Vallitaleaceae</taxon>
        <taxon>Petrocella</taxon>
    </lineage>
</organism>
<evidence type="ECO:0008006" key="4">
    <source>
        <dbReference type="Google" id="ProtNLM"/>
    </source>
</evidence>
<protein>
    <recommendedName>
        <fullName evidence="4">Prepilin-type N-terminal cleavage/methylation domain-containing protein</fullName>
    </recommendedName>
</protein>
<sequence>MCVKCLNTIRRQEGYTLIEMIIVMALLAIAIGLSGFGLNTLYTNNINTYSNQLISEIKLVQTKEMASKDKDYRLTLAYDSTLEQYIGTTLVRMGPTGTYSTLKTIKFPKKVAIKKWDGTHYVDILPPSHTLVSFEFDTTSGQVKNTANGDGKYQISSTSSSRVIEFEVIKQNGRVVMDD</sequence>
<name>A0A3P7PKB2_9FIRM</name>
<gene>
    <name evidence="2" type="ORF">PATL70BA_3441</name>
</gene>
<accession>A0A3P7PKB2</accession>
<evidence type="ECO:0000313" key="2">
    <source>
        <dbReference type="EMBL" id="VDN49378.1"/>
    </source>
</evidence>
<dbReference type="RefSeq" id="WP_125138348.1">
    <property type="nucleotide sequence ID" value="NZ_LR130778.1"/>
</dbReference>
<dbReference type="InterPro" id="IPR012902">
    <property type="entry name" value="N_methyl_site"/>
</dbReference>
<keyword evidence="1" id="KW-0812">Transmembrane</keyword>
<dbReference type="Pfam" id="PF07963">
    <property type="entry name" value="N_methyl"/>
    <property type="match status" value="1"/>
</dbReference>
<proteinExistence type="predicted"/>
<keyword evidence="3" id="KW-1185">Reference proteome</keyword>
<evidence type="ECO:0000256" key="1">
    <source>
        <dbReference type="SAM" id="Phobius"/>
    </source>
</evidence>
<keyword evidence="1" id="KW-0472">Membrane</keyword>
<evidence type="ECO:0000313" key="3">
    <source>
        <dbReference type="Proteomes" id="UP000279029"/>
    </source>
</evidence>
<dbReference type="KEGG" id="cbar:PATL70BA_3441"/>
<keyword evidence="1" id="KW-1133">Transmembrane helix</keyword>
<reference evidence="2 3" key="1">
    <citation type="submission" date="2018-09" db="EMBL/GenBank/DDBJ databases">
        <authorList>
            <person name="Postec A."/>
        </authorList>
    </citation>
    <scope>NUCLEOTIDE SEQUENCE [LARGE SCALE GENOMIC DNA]</scope>
    <source>
        <strain evidence="2">70B-A</strain>
    </source>
</reference>
<dbReference type="NCBIfam" id="TIGR02532">
    <property type="entry name" value="IV_pilin_GFxxxE"/>
    <property type="match status" value="1"/>
</dbReference>
<feature type="transmembrane region" description="Helical" evidence="1">
    <location>
        <begin position="21"/>
        <end position="42"/>
    </location>
</feature>